<dbReference type="PANTHER" id="PTHR12905:SF0">
    <property type="entry name" value="CALCINEURIN-LIKE PHOSPHOESTERASE DOMAIN-CONTAINING PROTEIN"/>
    <property type="match status" value="1"/>
</dbReference>
<dbReference type="InterPro" id="IPR022085">
    <property type="entry name" value="OpdG"/>
</dbReference>
<name>A0A9P7GX24_9HYPO</name>
<gene>
    <name evidence="2" type="ORF">KAF25_007052</name>
</gene>
<accession>A0A9P7GX24</accession>
<dbReference type="SUPFAM" id="SSF75011">
    <property type="entry name" value="3-carboxy-cis,cis-mucoante lactonizing enzyme"/>
    <property type="match status" value="1"/>
</dbReference>
<keyword evidence="3" id="KW-1185">Reference proteome</keyword>
<sequence>MAQEFFDDDQVRVFLTYRVTDEQINTLKACIEGDLGVEEAVEILKKFPSTASSSVELQQRLCGLWTLLNDTAVGIPTVQPTIISILRHIQTLPREEIPQDEDQEYFDFDDGYYWRELSWWPSDAADKQNYYFASYKLEKHGLEERMKRRENCISANAYTARLAATGDETLAMQGAALDRSASVAMKDLQKKYDDLDSGCVEAAAQLFVYAAREMFCLMQGGPEGEDVHSKRAHSGQCLIRRKEDHTPKDLWDFFRERWSEIAEIGDLPLETRAAARRALEAMGQYRYLKNFFLGTTTVAYPTMAKRTVKSRFLVIPDTHGSEDFRTPSDPADVAIHCGLDAPLKLVIAGNHDFTLDTPVFKRKIAEARPLEQTLVDQEYGVFGQARRLLDDAADDGIVFLDEVLIHHLQMTRLFNITYLNDYWDIDPLADIVITHGPPQGILNMSFSKERLGCPGLFQEIARRKPLMHCFGHVHEAWGAKLVQWRRPTPDFPSHFTAIENQGSYIIDSLARLLQFSLTFVYWFLALSMHNDDDPDVDGRRGVTLKGTPWCSSLSFKVVLPLLFFLTFFMIAPQIHFLLNLGATDMKLTSSIAVCPALAMARNITFYTDGPLTSAPLPLPHAASDGPDIIHAFQKLSRSTVWKSIANITFEGDTFEPEGIVRLGGDRYVVSSGHWTEPTEKYGKIINGTDRTAGAGLAHLMVYDGKGKLLADATITKEGEDEYHNGGIDYDGQYIWGTIAQYRPNSTAYVYRTDPETLVPERVLNYNDHLGGIVHDARDNLITALNWGSREASTWDLRSVKTGCDAAPKPEKVVRNPSHFIDYQDCKWLGHSGFYSGKSVMLCSGVATIGGYNLGGIALVDVQTMAPLAEVPIELESALGVRLTQNPMDVSVKDGRLRLYLLPDQHNSTLYIYEAQTYIKMASHGDSAARRLELNSLPPELRDLIWGFTLPHRRVFHVKRLSKQDFSFDPTKSRMYFRFHLRHPPPIALGICRESRALAEREGFFLSSNGDDPGIWFRPESDILYFDRNQRTTFQAKSGQPNFTVHGWDRVLNVGIEWRAFFRDVPRPSPDKTVGEYWRAAIESLYTYMPGMRTLNFILPELRHKGGMVWGREPYKAENYEALLVPLPEMVKIPWETTRNRGRDLAAMLSRFPININAQTRVVTPPMMTWGEVKSDIEEGLEEDSDQEHVASYPPEVIGWWLIRDGIPDMHANPQIQRFDS</sequence>
<protein>
    <recommendedName>
        <fullName evidence="1">2EXR domain-containing protein</fullName>
    </recommendedName>
</protein>
<evidence type="ECO:0000259" key="1">
    <source>
        <dbReference type="Pfam" id="PF20150"/>
    </source>
</evidence>
<comment type="caution">
    <text evidence="2">The sequence shown here is derived from an EMBL/GenBank/DDBJ whole genome shotgun (WGS) entry which is preliminary data.</text>
</comment>
<reference evidence="2" key="1">
    <citation type="submission" date="2021-04" db="EMBL/GenBank/DDBJ databases">
        <title>Draft genome of Fusarium avenaceum strain F156N33, isolated from an atmospheric sample in Virginia.</title>
        <authorList>
            <person name="Yang S."/>
            <person name="Vinatzer B.A."/>
            <person name="Coleman J."/>
        </authorList>
    </citation>
    <scope>NUCLEOTIDE SEQUENCE</scope>
    <source>
        <strain evidence="2">F156N33</strain>
    </source>
</reference>
<dbReference type="Pfam" id="PF20150">
    <property type="entry name" value="2EXR"/>
    <property type="match status" value="1"/>
</dbReference>
<dbReference type="EMBL" id="JAGPUO010000015">
    <property type="protein sequence ID" value="KAG5658101.1"/>
    <property type="molecule type" value="Genomic_DNA"/>
</dbReference>
<dbReference type="InterPro" id="IPR046312">
    <property type="entry name" value="DUF6454"/>
</dbReference>
<dbReference type="InterPro" id="IPR051693">
    <property type="entry name" value="UPF0046_metallophosphoest"/>
</dbReference>
<dbReference type="Pfam" id="PF12311">
    <property type="entry name" value="DUF3632"/>
    <property type="match status" value="1"/>
</dbReference>
<dbReference type="Gene3D" id="3.60.21.10">
    <property type="match status" value="1"/>
</dbReference>
<dbReference type="PANTHER" id="PTHR12905">
    <property type="entry name" value="METALLOPHOSPHOESTERASE"/>
    <property type="match status" value="1"/>
</dbReference>
<proteinExistence type="predicted"/>
<dbReference type="AlphaFoldDB" id="A0A9P7GX24"/>
<dbReference type="InterPro" id="IPR045518">
    <property type="entry name" value="2EXR"/>
</dbReference>
<evidence type="ECO:0000313" key="2">
    <source>
        <dbReference type="EMBL" id="KAG5658101.1"/>
    </source>
</evidence>
<dbReference type="Pfam" id="PF20055">
    <property type="entry name" value="DUF6454"/>
    <property type="match status" value="1"/>
</dbReference>
<dbReference type="Proteomes" id="UP000782241">
    <property type="component" value="Unassembled WGS sequence"/>
</dbReference>
<dbReference type="InterPro" id="IPR029052">
    <property type="entry name" value="Metallo-depent_PP-like"/>
</dbReference>
<feature type="domain" description="2EXR" evidence="1">
    <location>
        <begin position="935"/>
        <end position="1023"/>
    </location>
</feature>
<organism evidence="2 3">
    <name type="scientific">Fusarium avenaceum</name>
    <dbReference type="NCBI Taxonomy" id="40199"/>
    <lineage>
        <taxon>Eukaryota</taxon>
        <taxon>Fungi</taxon>
        <taxon>Dikarya</taxon>
        <taxon>Ascomycota</taxon>
        <taxon>Pezizomycotina</taxon>
        <taxon>Sordariomycetes</taxon>
        <taxon>Hypocreomycetidae</taxon>
        <taxon>Hypocreales</taxon>
        <taxon>Nectriaceae</taxon>
        <taxon>Fusarium</taxon>
        <taxon>Fusarium tricinctum species complex</taxon>
    </lineage>
</organism>
<dbReference type="SUPFAM" id="SSF56300">
    <property type="entry name" value="Metallo-dependent phosphatases"/>
    <property type="match status" value="1"/>
</dbReference>
<evidence type="ECO:0000313" key="3">
    <source>
        <dbReference type="Proteomes" id="UP000782241"/>
    </source>
</evidence>